<comment type="cofactor">
    <cofactor evidence="1">
        <name>Fe(2+)</name>
        <dbReference type="ChEBI" id="CHEBI:29033"/>
    </cofactor>
</comment>
<keyword evidence="7" id="KW-0007">Acetylation</keyword>
<evidence type="ECO:0000256" key="13">
    <source>
        <dbReference type="ARBA" id="ARBA00066686"/>
    </source>
</evidence>
<evidence type="ECO:0000313" key="17">
    <source>
        <dbReference type="EMBL" id="KAG8034733.1"/>
    </source>
</evidence>
<evidence type="ECO:0000259" key="16">
    <source>
        <dbReference type="SMART" id="SM00849"/>
    </source>
</evidence>
<evidence type="ECO:0000256" key="3">
    <source>
        <dbReference type="ARBA" id="ARBA00006759"/>
    </source>
</evidence>
<protein>
    <recommendedName>
        <fullName evidence="14">Persulfide dioxygenase ETHE1, mitochondrial</fullName>
        <ecNumber evidence="13">1.13.11.18</ecNumber>
    </recommendedName>
    <alternativeName>
        <fullName evidence="15">Sulfur dioxygenase ETHE1</fullName>
    </alternativeName>
</protein>
<evidence type="ECO:0000256" key="4">
    <source>
        <dbReference type="ARBA" id="ARBA00022723"/>
    </source>
</evidence>
<evidence type="ECO:0000313" key="18">
    <source>
        <dbReference type="Proteomes" id="UP000729913"/>
    </source>
</evidence>
<evidence type="ECO:0000256" key="11">
    <source>
        <dbReference type="ARBA" id="ARBA00050990"/>
    </source>
</evidence>
<dbReference type="SMART" id="SM00849">
    <property type="entry name" value="Lactamase_B"/>
    <property type="match status" value="1"/>
</dbReference>
<dbReference type="PANTHER" id="PTHR43084:SF1">
    <property type="entry name" value="PERSULFIDE DIOXYGENASE ETHE1, MITOCHONDRIAL"/>
    <property type="match status" value="1"/>
</dbReference>
<dbReference type="PANTHER" id="PTHR43084">
    <property type="entry name" value="PERSULFIDE DIOXYGENASE ETHE1"/>
    <property type="match status" value="1"/>
</dbReference>
<dbReference type="GO" id="GO:0070813">
    <property type="term" value="P:hydrogen sulfide metabolic process"/>
    <property type="evidence" value="ECO:0007669"/>
    <property type="project" value="TreeGrafter"/>
</dbReference>
<evidence type="ECO:0000256" key="1">
    <source>
        <dbReference type="ARBA" id="ARBA00001954"/>
    </source>
</evidence>
<evidence type="ECO:0000256" key="10">
    <source>
        <dbReference type="ARBA" id="ARBA00023128"/>
    </source>
</evidence>
<keyword evidence="18" id="KW-1185">Reference proteome</keyword>
<organism evidence="17 18">
    <name type="scientific">Cotesia typhae</name>
    <dbReference type="NCBI Taxonomy" id="2053667"/>
    <lineage>
        <taxon>Eukaryota</taxon>
        <taxon>Metazoa</taxon>
        <taxon>Ecdysozoa</taxon>
        <taxon>Arthropoda</taxon>
        <taxon>Hexapoda</taxon>
        <taxon>Insecta</taxon>
        <taxon>Pterygota</taxon>
        <taxon>Neoptera</taxon>
        <taxon>Endopterygota</taxon>
        <taxon>Hymenoptera</taxon>
        <taxon>Apocrita</taxon>
        <taxon>Ichneumonoidea</taxon>
        <taxon>Braconidae</taxon>
        <taxon>Microgastrinae</taxon>
        <taxon>Cotesia</taxon>
    </lineage>
</organism>
<comment type="catalytic activity">
    <reaction evidence="11">
        <text>S-sulfanylglutathione + O2 + H2O = sulfite + glutathione + 2 H(+)</text>
        <dbReference type="Rhea" id="RHEA:12981"/>
        <dbReference type="ChEBI" id="CHEBI:15377"/>
        <dbReference type="ChEBI" id="CHEBI:15378"/>
        <dbReference type="ChEBI" id="CHEBI:15379"/>
        <dbReference type="ChEBI" id="CHEBI:17359"/>
        <dbReference type="ChEBI" id="CHEBI:57925"/>
        <dbReference type="ChEBI" id="CHEBI:58905"/>
        <dbReference type="EC" id="1.13.11.18"/>
    </reaction>
</comment>
<evidence type="ECO:0000256" key="15">
    <source>
        <dbReference type="ARBA" id="ARBA00077964"/>
    </source>
</evidence>
<comment type="similarity">
    <text evidence="3">Belongs to the metallo-beta-lactamase superfamily. Glyoxalase II family.</text>
</comment>
<dbReference type="CDD" id="cd07724">
    <property type="entry name" value="POD-like_MBL-fold"/>
    <property type="match status" value="1"/>
</dbReference>
<comment type="subcellular location">
    <subcellularLocation>
        <location evidence="2">Mitochondrion</location>
    </subcellularLocation>
</comment>
<evidence type="ECO:0000256" key="2">
    <source>
        <dbReference type="ARBA" id="ARBA00004173"/>
    </source>
</evidence>
<evidence type="ECO:0000256" key="9">
    <source>
        <dbReference type="ARBA" id="ARBA00023004"/>
    </source>
</evidence>
<comment type="subunit">
    <text evidence="12">Homodimer. Monomer. Interacts with TST. May interact with RELA.</text>
</comment>
<evidence type="ECO:0000256" key="8">
    <source>
        <dbReference type="ARBA" id="ARBA00023002"/>
    </source>
</evidence>
<sequence length="309" mass="34841">MSKLIRKCTKIFATPVPQHCVTKITRRYVSNAHQCQNKTLTEHIPLSNDILFRQLFDPSSRTYTYLLADTTQKKAILIDPVLEWADRDATLIRDLGLELKYAINTHMHADHITGTGKLKSILPGCKSIISRRSGAQADILLEPHDSINFGRHQLEALSTPGHTEGCVTYVCHEQGIAFTGDTLLIRGCGRTDFQGGSPETLYESVHKLIFNLPSNFRLYPAHDYTGRTVTTVAEERILNPRLTKTKDEFIKIMNNLNLSYPKMIEYSSKTCLVLLMTLKRASQSNIVSDKAVPANKVCGIYEYPTEKEE</sequence>
<evidence type="ECO:0000256" key="5">
    <source>
        <dbReference type="ARBA" id="ARBA00022946"/>
    </source>
</evidence>
<dbReference type="EMBL" id="JAAOIC020000067">
    <property type="protein sequence ID" value="KAG8034733.1"/>
    <property type="molecule type" value="Genomic_DNA"/>
</dbReference>
<evidence type="ECO:0000256" key="12">
    <source>
        <dbReference type="ARBA" id="ARBA00065219"/>
    </source>
</evidence>
<dbReference type="GO" id="GO:0050313">
    <property type="term" value="F:sulfur dioxygenase activity"/>
    <property type="evidence" value="ECO:0007669"/>
    <property type="project" value="UniProtKB-EC"/>
</dbReference>
<name>A0A8J5QZU4_9HYME</name>
<dbReference type="GO" id="GO:0006749">
    <property type="term" value="P:glutathione metabolic process"/>
    <property type="evidence" value="ECO:0007669"/>
    <property type="project" value="InterPro"/>
</dbReference>
<dbReference type="OrthoDB" id="449487at2759"/>
<dbReference type="InterPro" id="IPR044528">
    <property type="entry name" value="POD-like_MBL-fold"/>
</dbReference>
<dbReference type="EC" id="1.13.11.18" evidence="13"/>
<dbReference type="Proteomes" id="UP000729913">
    <property type="component" value="Unassembled WGS sequence"/>
</dbReference>
<accession>A0A8J5QZU4</accession>
<dbReference type="GO" id="GO:0046872">
    <property type="term" value="F:metal ion binding"/>
    <property type="evidence" value="ECO:0007669"/>
    <property type="project" value="UniProtKB-KW"/>
</dbReference>
<evidence type="ECO:0000256" key="6">
    <source>
        <dbReference type="ARBA" id="ARBA00022964"/>
    </source>
</evidence>
<dbReference type="FunFam" id="3.60.15.10:FF:000013">
    <property type="entry name" value="Persulfide dioxygenase ETHE1, mitochondrial"/>
    <property type="match status" value="1"/>
</dbReference>
<keyword evidence="8" id="KW-0560">Oxidoreductase</keyword>
<dbReference type="InterPro" id="IPR001279">
    <property type="entry name" value="Metallo-B-lactamas"/>
</dbReference>
<reference evidence="17" key="1">
    <citation type="submission" date="2020-03" db="EMBL/GenBank/DDBJ databases">
        <authorList>
            <person name="Chebbi M.A."/>
            <person name="Drezen J.M."/>
        </authorList>
    </citation>
    <scope>NUCLEOTIDE SEQUENCE</scope>
    <source>
        <tissue evidence="17">Whole body</tissue>
    </source>
</reference>
<dbReference type="GO" id="GO:0005739">
    <property type="term" value="C:mitochondrion"/>
    <property type="evidence" value="ECO:0007669"/>
    <property type="project" value="UniProtKB-SubCell"/>
</dbReference>
<gene>
    <name evidence="17" type="ORF">G9C98_007809</name>
</gene>
<dbReference type="Pfam" id="PF00753">
    <property type="entry name" value="Lactamase_B"/>
    <property type="match status" value="2"/>
</dbReference>
<keyword evidence="4" id="KW-0479">Metal-binding</keyword>
<reference evidence="17" key="2">
    <citation type="submission" date="2021-04" db="EMBL/GenBank/DDBJ databases">
        <title>Genome-wide patterns of bracovirus chromosomal integration into multiple host tissues during parasitism.</title>
        <authorList>
            <person name="Chebbi M.A.C."/>
        </authorList>
    </citation>
    <scope>NUCLEOTIDE SEQUENCE</scope>
    <source>
        <tissue evidence="17">Whole body</tissue>
    </source>
</reference>
<dbReference type="AlphaFoldDB" id="A0A8J5QZU4"/>
<comment type="caution">
    <text evidence="17">The sequence shown here is derived from an EMBL/GenBank/DDBJ whole genome shotgun (WGS) entry which is preliminary data.</text>
</comment>
<dbReference type="InterPro" id="IPR051682">
    <property type="entry name" value="Mito_Persulfide_Diox"/>
</dbReference>
<evidence type="ECO:0000256" key="14">
    <source>
        <dbReference type="ARBA" id="ARBA00067300"/>
    </source>
</evidence>
<evidence type="ECO:0000256" key="7">
    <source>
        <dbReference type="ARBA" id="ARBA00022990"/>
    </source>
</evidence>
<keyword evidence="5" id="KW-0809">Transit peptide</keyword>
<keyword evidence="10" id="KW-0496">Mitochondrion</keyword>
<feature type="domain" description="Metallo-beta-lactamase" evidence="16">
    <location>
        <begin position="61"/>
        <end position="222"/>
    </location>
</feature>
<keyword evidence="9" id="KW-0408">Iron</keyword>
<proteinExistence type="inferred from homology"/>
<keyword evidence="6" id="KW-0223">Dioxygenase</keyword>